<dbReference type="EMBL" id="WHZX01000002">
    <property type="protein sequence ID" value="NEG71259.1"/>
    <property type="molecule type" value="Genomic_DNA"/>
</dbReference>
<dbReference type="OrthoDB" id="147639at2"/>
<dbReference type="PANTHER" id="PTHR43163">
    <property type="entry name" value="DIPEPTIDE TRANSPORT SYSTEM PERMEASE PROTEIN DPPB-RELATED"/>
    <property type="match status" value="1"/>
</dbReference>
<comment type="caution">
    <text evidence="10">The sequence shown here is derived from an EMBL/GenBank/DDBJ whole genome shotgun (WGS) entry which is preliminary data.</text>
</comment>
<evidence type="ECO:0000256" key="4">
    <source>
        <dbReference type="ARBA" id="ARBA00022692"/>
    </source>
</evidence>
<dbReference type="CDD" id="cd06261">
    <property type="entry name" value="TM_PBP2"/>
    <property type="match status" value="1"/>
</dbReference>
<evidence type="ECO:0000256" key="7">
    <source>
        <dbReference type="RuleBase" id="RU363032"/>
    </source>
</evidence>
<feature type="transmembrane region" description="Helical" evidence="7">
    <location>
        <begin position="232"/>
        <end position="252"/>
    </location>
</feature>
<keyword evidence="5 7" id="KW-1133">Transmembrane helix</keyword>
<keyword evidence="2 7" id="KW-0813">Transport</keyword>
<dbReference type="PROSITE" id="PS50928">
    <property type="entry name" value="ABC_TM1"/>
    <property type="match status" value="1"/>
</dbReference>
<proteinExistence type="inferred from homology"/>
<dbReference type="Pfam" id="PF00528">
    <property type="entry name" value="BPD_transp_1"/>
    <property type="match status" value="1"/>
</dbReference>
<organism evidence="10 11">
    <name type="scientific">Bifidobacterium ramosum</name>
    <dbReference type="NCBI Taxonomy" id="1798158"/>
    <lineage>
        <taxon>Bacteria</taxon>
        <taxon>Bacillati</taxon>
        <taxon>Actinomycetota</taxon>
        <taxon>Actinomycetes</taxon>
        <taxon>Bifidobacteriales</taxon>
        <taxon>Bifidobacteriaceae</taxon>
        <taxon>Bifidobacterium</taxon>
    </lineage>
</organism>
<evidence type="ECO:0000256" key="2">
    <source>
        <dbReference type="ARBA" id="ARBA00022448"/>
    </source>
</evidence>
<evidence type="ECO:0000256" key="5">
    <source>
        <dbReference type="ARBA" id="ARBA00022989"/>
    </source>
</evidence>
<dbReference type="Pfam" id="PF19300">
    <property type="entry name" value="BPD_transp_1_N"/>
    <property type="match status" value="1"/>
</dbReference>
<evidence type="ECO:0000256" key="1">
    <source>
        <dbReference type="ARBA" id="ARBA00004651"/>
    </source>
</evidence>
<dbReference type="SUPFAM" id="SSF161098">
    <property type="entry name" value="MetI-like"/>
    <property type="match status" value="1"/>
</dbReference>
<dbReference type="GO" id="GO:0071916">
    <property type="term" value="F:dipeptide transmembrane transporter activity"/>
    <property type="evidence" value="ECO:0007669"/>
    <property type="project" value="TreeGrafter"/>
</dbReference>
<keyword evidence="4 7" id="KW-0812">Transmembrane</keyword>
<dbReference type="Proteomes" id="UP000469943">
    <property type="component" value="Unassembled WGS sequence"/>
</dbReference>
<name>A0A7K3TAR0_9BIFI</name>
<evidence type="ECO:0000256" key="3">
    <source>
        <dbReference type="ARBA" id="ARBA00022475"/>
    </source>
</evidence>
<sequence length="371" mass="40471">MTRCASPPRSTPPPTRSTRASRCSTRCWPPSEAVRPHDAIRRGFRTYRMQGKERTMLRYLGKRLLSAIPVLIVVGVVAFLLSHMSGGDPARVIAGNDATDAQVEAIRQQMGLNQSVPEQLWSWFMNLLHGDLGYSYVLGEGVTPTILSHVFPTLSVAVLGELISLIVAIPLGVLASDKHGRAADRAVLAFATLTTSLPSFLAGLLLMIVFVLNMKLLPASGFVYPSDDIGGYFSHLILPALSVATLQIAIIIRMTRSSMIDSLGSDYIRTAEAKGLTRARQLWVHAFKNSSISILTIVGQSFGELIAGAIVVETVFNVPGIGQLVSNSILRRDYQMVQGILIFVALVFIVVNLITDVLYAVIDPRIRERSF</sequence>
<feature type="transmembrane region" description="Helical" evidence="7">
    <location>
        <begin position="64"/>
        <end position="82"/>
    </location>
</feature>
<keyword evidence="6 7" id="KW-0472">Membrane</keyword>
<dbReference type="Gene3D" id="1.10.3720.10">
    <property type="entry name" value="MetI-like"/>
    <property type="match status" value="1"/>
</dbReference>
<reference evidence="10 11" key="1">
    <citation type="submission" date="2019-10" db="EMBL/GenBank/DDBJ databases">
        <title>Bifidobacterium from non-human primates.</title>
        <authorList>
            <person name="Modesto M."/>
        </authorList>
    </citation>
    <scope>NUCLEOTIDE SEQUENCE [LARGE SCALE GENOMIC DNA]</scope>
    <source>
        <strain evidence="10 11">TREM</strain>
    </source>
</reference>
<evidence type="ECO:0000256" key="6">
    <source>
        <dbReference type="ARBA" id="ARBA00023136"/>
    </source>
</evidence>
<dbReference type="InterPro" id="IPR000515">
    <property type="entry name" value="MetI-like"/>
</dbReference>
<comment type="subcellular location">
    <subcellularLocation>
        <location evidence="1 7">Cell membrane</location>
        <topology evidence="1 7">Multi-pass membrane protein</topology>
    </subcellularLocation>
</comment>
<dbReference type="GO" id="GO:0005886">
    <property type="term" value="C:plasma membrane"/>
    <property type="evidence" value="ECO:0007669"/>
    <property type="project" value="UniProtKB-SubCell"/>
</dbReference>
<evidence type="ECO:0000313" key="11">
    <source>
        <dbReference type="Proteomes" id="UP000469943"/>
    </source>
</evidence>
<evidence type="ECO:0000313" key="10">
    <source>
        <dbReference type="EMBL" id="NEG71259.1"/>
    </source>
</evidence>
<feature type="region of interest" description="Disordered" evidence="8">
    <location>
        <begin position="1"/>
        <end position="25"/>
    </location>
</feature>
<accession>A0A7K3TAR0</accession>
<feature type="domain" description="ABC transmembrane type-1" evidence="9">
    <location>
        <begin position="150"/>
        <end position="359"/>
    </location>
</feature>
<protein>
    <submittedName>
        <fullName evidence="10">ABC transporter permease subunit</fullName>
    </submittedName>
</protein>
<feature type="transmembrane region" description="Helical" evidence="7">
    <location>
        <begin position="187"/>
        <end position="212"/>
    </location>
</feature>
<gene>
    <name evidence="10" type="ORF">GFD24_03290</name>
</gene>
<keyword evidence="3" id="KW-1003">Cell membrane</keyword>
<feature type="compositionally biased region" description="Low complexity" evidence="8">
    <location>
        <begin position="16"/>
        <end position="25"/>
    </location>
</feature>
<evidence type="ECO:0000259" key="9">
    <source>
        <dbReference type="PROSITE" id="PS50928"/>
    </source>
</evidence>
<feature type="transmembrane region" description="Helical" evidence="7">
    <location>
        <begin position="154"/>
        <end position="175"/>
    </location>
</feature>
<evidence type="ECO:0000256" key="8">
    <source>
        <dbReference type="SAM" id="MobiDB-lite"/>
    </source>
</evidence>
<comment type="similarity">
    <text evidence="7">Belongs to the binding-protein-dependent transport system permease family.</text>
</comment>
<feature type="transmembrane region" description="Helical" evidence="7">
    <location>
        <begin position="340"/>
        <end position="362"/>
    </location>
</feature>
<dbReference type="InterPro" id="IPR035906">
    <property type="entry name" value="MetI-like_sf"/>
</dbReference>
<dbReference type="AlphaFoldDB" id="A0A7K3TAR0"/>
<dbReference type="PANTHER" id="PTHR43163:SF6">
    <property type="entry name" value="DIPEPTIDE TRANSPORT SYSTEM PERMEASE PROTEIN DPPB-RELATED"/>
    <property type="match status" value="1"/>
</dbReference>
<dbReference type="InterPro" id="IPR045621">
    <property type="entry name" value="BPD_transp_1_N"/>
</dbReference>